<organism evidence="2">
    <name type="scientific">Caenorhabditis remanei</name>
    <name type="common">Caenorhabditis vulgaris</name>
    <dbReference type="NCBI Taxonomy" id="31234"/>
    <lineage>
        <taxon>Eukaryota</taxon>
        <taxon>Metazoa</taxon>
        <taxon>Ecdysozoa</taxon>
        <taxon>Nematoda</taxon>
        <taxon>Chromadorea</taxon>
        <taxon>Rhabditida</taxon>
        <taxon>Rhabditina</taxon>
        <taxon>Rhabditomorpha</taxon>
        <taxon>Rhabditoidea</taxon>
        <taxon>Rhabditidae</taxon>
        <taxon>Peloderinae</taxon>
        <taxon>Caenorhabditis</taxon>
    </lineage>
</organism>
<dbReference type="HOGENOM" id="CLU_093271_0_0_1"/>
<keyword evidence="2" id="KW-1185">Reference proteome</keyword>
<dbReference type="eggNOG" id="ENOG502RB0W">
    <property type="taxonomic scope" value="Eukaryota"/>
</dbReference>
<reference evidence="1" key="1">
    <citation type="submission" date="2007-07" db="EMBL/GenBank/DDBJ databases">
        <title>PCAP assembly of the Caenorhabditis remanei genome.</title>
        <authorList>
            <consortium name="The Caenorhabditis remanei Sequencing Consortium"/>
            <person name="Wilson R.K."/>
        </authorList>
    </citation>
    <scope>NUCLEOTIDE SEQUENCE [LARGE SCALE GENOMIC DNA]</scope>
    <source>
        <strain evidence="1">PB4641</strain>
    </source>
</reference>
<dbReference type="FunCoup" id="E3MM57">
    <property type="interactions" value="2"/>
</dbReference>
<evidence type="ECO:0000313" key="1">
    <source>
        <dbReference type="EMBL" id="EFP04865.1"/>
    </source>
</evidence>
<dbReference type="EMBL" id="DS268456">
    <property type="protein sequence ID" value="EFP04865.1"/>
    <property type="molecule type" value="Genomic_DNA"/>
</dbReference>
<name>E3MM57_CAERE</name>
<sequence length="261" mass="30112">MSFSNIPSEIDRAVEDQLRRTLESIRRGADAETQLKELVNAIHNEWMSRAVQYAKQHEENSRRVKEEFERKLEAAKAENIKLRQQHSAQLHAIRSMMTNHLMFAELHPEKLIELCGSFCSVLGAMLEQHEDVEVSKKTKDDVNLKIAMILQEKNAENASTQGRNITEYLDYKLCSGNFPVSSKNLNKIDNEVRKLRNILHQIQSSIIHLTPEHWDQETANSIANLKSDLRETTGNLLQLLEETETDHKAKVDEKFILKICQ</sequence>
<dbReference type="Proteomes" id="UP000008281">
    <property type="component" value="Unassembled WGS sequence"/>
</dbReference>
<gene>
    <name evidence="1" type="ORF">CRE_30009</name>
</gene>
<accession>E3MM57</accession>
<protein>
    <submittedName>
        <fullName evidence="1">Uncharacterized protein</fullName>
    </submittedName>
</protein>
<dbReference type="OMA" id="HEDVEMF"/>
<evidence type="ECO:0000313" key="2">
    <source>
        <dbReference type="Proteomes" id="UP000008281"/>
    </source>
</evidence>
<proteinExistence type="predicted"/>
<dbReference type="AlphaFoldDB" id="E3MM57"/>
<dbReference type="OrthoDB" id="5874852at2759"/>